<reference evidence="2 3" key="1">
    <citation type="submission" date="2019-07" db="EMBL/GenBank/DDBJ databases">
        <title>Whole genome shotgun sequence of Gluconobacter kanchanaburiensis NBRC 103587.</title>
        <authorList>
            <person name="Hosoyama A."/>
            <person name="Uohara A."/>
            <person name="Ohji S."/>
            <person name="Ichikawa N."/>
        </authorList>
    </citation>
    <scope>NUCLEOTIDE SEQUENCE [LARGE SCALE GENOMIC DNA]</scope>
    <source>
        <strain evidence="2 3">NBRC 103587</strain>
    </source>
</reference>
<dbReference type="Pfam" id="PF01408">
    <property type="entry name" value="GFO_IDH_MocA"/>
    <property type="match status" value="1"/>
</dbReference>
<dbReference type="EMBL" id="BJVA01000020">
    <property type="protein sequence ID" value="GEK97261.1"/>
    <property type="molecule type" value="Genomic_DNA"/>
</dbReference>
<dbReference type="SUPFAM" id="SSF51735">
    <property type="entry name" value="NAD(P)-binding Rossmann-fold domains"/>
    <property type="match status" value="1"/>
</dbReference>
<dbReference type="Gene3D" id="3.30.360.10">
    <property type="entry name" value="Dihydrodipicolinate Reductase, domain 2"/>
    <property type="match status" value="1"/>
</dbReference>
<dbReference type="GO" id="GO:0000166">
    <property type="term" value="F:nucleotide binding"/>
    <property type="evidence" value="ECO:0007669"/>
    <property type="project" value="InterPro"/>
</dbReference>
<evidence type="ECO:0000259" key="1">
    <source>
        <dbReference type="Pfam" id="PF01408"/>
    </source>
</evidence>
<evidence type="ECO:0000313" key="2">
    <source>
        <dbReference type="EMBL" id="GEK97261.1"/>
    </source>
</evidence>
<dbReference type="InterPro" id="IPR036291">
    <property type="entry name" value="NAD(P)-bd_dom_sf"/>
</dbReference>
<dbReference type="PANTHER" id="PTHR43377:SF1">
    <property type="entry name" value="BILIVERDIN REDUCTASE A"/>
    <property type="match status" value="1"/>
</dbReference>
<gene>
    <name evidence="2" type="ORF">GKA01_24580</name>
</gene>
<dbReference type="PANTHER" id="PTHR43377">
    <property type="entry name" value="BILIVERDIN REDUCTASE A"/>
    <property type="match status" value="1"/>
</dbReference>
<name>A0A511BBR8_9PROT</name>
<feature type="domain" description="Gfo/Idh/MocA-like oxidoreductase N-terminal" evidence="1">
    <location>
        <begin position="8"/>
        <end position="127"/>
    </location>
</feature>
<dbReference type="RefSeq" id="WP_228120056.1">
    <property type="nucleotide sequence ID" value="NZ_BARK01000015.1"/>
</dbReference>
<dbReference type="SUPFAM" id="SSF55347">
    <property type="entry name" value="Glyceraldehyde-3-phosphate dehydrogenase-like, C-terminal domain"/>
    <property type="match status" value="1"/>
</dbReference>
<dbReference type="Proteomes" id="UP000321079">
    <property type="component" value="Unassembled WGS sequence"/>
</dbReference>
<proteinExistence type="predicted"/>
<comment type="caution">
    <text evidence="2">The sequence shown here is derived from an EMBL/GenBank/DDBJ whole genome shotgun (WGS) entry which is preliminary data.</text>
</comment>
<dbReference type="AlphaFoldDB" id="A0A511BBR8"/>
<accession>A0A511BBR8</accession>
<evidence type="ECO:0000313" key="3">
    <source>
        <dbReference type="Proteomes" id="UP000321079"/>
    </source>
</evidence>
<dbReference type="InterPro" id="IPR051450">
    <property type="entry name" value="Gfo/Idh/MocA_Oxidoreductases"/>
</dbReference>
<organism evidence="2 3">
    <name type="scientific">Gluconobacter kanchanaburiensis NBRC 103587</name>
    <dbReference type="NCBI Taxonomy" id="1307948"/>
    <lineage>
        <taxon>Bacteria</taxon>
        <taxon>Pseudomonadati</taxon>
        <taxon>Pseudomonadota</taxon>
        <taxon>Alphaproteobacteria</taxon>
        <taxon>Acetobacterales</taxon>
        <taxon>Acetobacteraceae</taxon>
        <taxon>Gluconobacter</taxon>
    </lineage>
</organism>
<protein>
    <submittedName>
        <fullName evidence="2">Oxidoreductase</fullName>
    </submittedName>
</protein>
<keyword evidence="3" id="KW-1185">Reference proteome</keyword>
<dbReference type="InterPro" id="IPR000683">
    <property type="entry name" value="Gfo/Idh/MocA-like_OxRdtase_N"/>
</dbReference>
<sequence>MMVKRVTLGLIGAGEVAQLIHLPILHQLSDRFEVVSLYDPSPSVAQMVGAHWGVPHIHTDIESFFSDRVFDAVMVLSPDQYHAEHARMAFAAGLHVFLEKPACLTEAEFSLLNADFERADRVGMVGYMRCYAPAFQKARALLPEFGPIRHVRIRDVICEGPWFFGQVTPVVVPEGDIPADLLDSGRRARRDALLSVCGADASPSLLRGYEVLTGLGIHAFSAMRVLLGSPVRVIAAHFGATGTEISIWFDYGNFIASYECLIDDVARFESSIEILSNTQSLKVRYDTPYIRNLPAGVTFQETVGAGNRVTEYGPYYQDPFNAELIAFYDAVVAGVAPVDRFSNALADLTLCRQIIEAAKTTMSPA</sequence>
<dbReference type="Gene3D" id="3.40.50.720">
    <property type="entry name" value="NAD(P)-binding Rossmann-like Domain"/>
    <property type="match status" value="1"/>
</dbReference>